<dbReference type="RefSeq" id="WP_145374619.1">
    <property type="nucleotide sequence ID" value="NZ_CP036276.1"/>
</dbReference>
<evidence type="ECO:0000313" key="1">
    <source>
        <dbReference type="EMBL" id="QDU42585.1"/>
    </source>
</evidence>
<protein>
    <submittedName>
        <fullName evidence="1">Uncharacterized protein</fullName>
    </submittedName>
</protein>
<name>A0A517ZJB6_9PLAN</name>
<reference evidence="1 2" key="1">
    <citation type="submission" date="2019-02" db="EMBL/GenBank/DDBJ databases">
        <title>Deep-cultivation of Planctomycetes and their phenomic and genomic characterization uncovers novel biology.</title>
        <authorList>
            <person name="Wiegand S."/>
            <person name="Jogler M."/>
            <person name="Boedeker C."/>
            <person name="Pinto D."/>
            <person name="Vollmers J."/>
            <person name="Rivas-Marin E."/>
            <person name="Kohn T."/>
            <person name="Peeters S.H."/>
            <person name="Heuer A."/>
            <person name="Rast P."/>
            <person name="Oberbeckmann S."/>
            <person name="Bunk B."/>
            <person name="Jeske O."/>
            <person name="Meyerdierks A."/>
            <person name="Storesund J.E."/>
            <person name="Kallscheuer N."/>
            <person name="Luecker S."/>
            <person name="Lage O.M."/>
            <person name="Pohl T."/>
            <person name="Merkel B.J."/>
            <person name="Hornburger P."/>
            <person name="Mueller R.-W."/>
            <person name="Bruemmer F."/>
            <person name="Labrenz M."/>
            <person name="Spormann A.M."/>
            <person name="Op den Camp H."/>
            <person name="Overmann J."/>
            <person name="Amann R."/>
            <person name="Jetten M.S.M."/>
            <person name="Mascher T."/>
            <person name="Medema M.H."/>
            <person name="Devos D.P."/>
            <person name="Kaster A.-K."/>
            <person name="Ovreas L."/>
            <person name="Rohde M."/>
            <person name="Galperin M.Y."/>
            <person name="Jogler C."/>
        </authorList>
    </citation>
    <scope>NUCLEOTIDE SEQUENCE [LARGE SCALE GENOMIC DNA]</scope>
    <source>
        <strain evidence="1 2">Mal52</strain>
    </source>
</reference>
<sequence>MAVTNVTRNLRDGELVIQDGTSETPQSLTVLLDEGDLSWTQRSNTIEVKDRGSIAAGHTRPGDEESIALSFTAKWTQLIGKYNDSGDPLQLYEFLNFMSGLNIVSTSESGEQETLQLEFTVTDPAGVAGEKIVFAKVYRESLTMNEGDEANLISFSGRDFEVAPVISRV</sequence>
<accession>A0A517ZJB6</accession>
<organism evidence="1 2">
    <name type="scientific">Symmachiella dynata</name>
    <dbReference type="NCBI Taxonomy" id="2527995"/>
    <lineage>
        <taxon>Bacteria</taxon>
        <taxon>Pseudomonadati</taxon>
        <taxon>Planctomycetota</taxon>
        <taxon>Planctomycetia</taxon>
        <taxon>Planctomycetales</taxon>
        <taxon>Planctomycetaceae</taxon>
        <taxon>Symmachiella</taxon>
    </lineage>
</organism>
<keyword evidence="2" id="KW-1185">Reference proteome</keyword>
<evidence type="ECO:0000313" key="2">
    <source>
        <dbReference type="Proteomes" id="UP000319383"/>
    </source>
</evidence>
<dbReference type="KEGG" id="sdyn:Mal52_10480"/>
<dbReference type="EMBL" id="CP036276">
    <property type="protein sequence ID" value="QDU42585.1"/>
    <property type="molecule type" value="Genomic_DNA"/>
</dbReference>
<gene>
    <name evidence="1" type="ORF">Mal52_10480</name>
</gene>
<proteinExistence type="predicted"/>
<dbReference type="Proteomes" id="UP000319383">
    <property type="component" value="Chromosome"/>
</dbReference>
<dbReference type="AlphaFoldDB" id="A0A517ZJB6"/>